<accession>A0A8H5FST8</accession>
<evidence type="ECO:0000313" key="2">
    <source>
        <dbReference type="Proteomes" id="UP000559256"/>
    </source>
</evidence>
<keyword evidence="2" id="KW-1185">Reference proteome</keyword>
<evidence type="ECO:0000313" key="1">
    <source>
        <dbReference type="EMBL" id="KAF5348385.1"/>
    </source>
</evidence>
<gene>
    <name evidence="1" type="ORF">D9758_010936</name>
</gene>
<organism evidence="1 2">
    <name type="scientific">Tetrapyrgos nigripes</name>
    <dbReference type="NCBI Taxonomy" id="182062"/>
    <lineage>
        <taxon>Eukaryota</taxon>
        <taxon>Fungi</taxon>
        <taxon>Dikarya</taxon>
        <taxon>Basidiomycota</taxon>
        <taxon>Agaricomycotina</taxon>
        <taxon>Agaricomycetes</taxon>
        <taxon>Agaricomycetidae</taxon>
        <taxon>Agaricales</taxon>
        <taxon>Marasmiineae</taxon>
        <taxon>Marasmiaceae</taxon>
        <taxon>Tetrapyrgos</taxon>
    </lineage>
</organism>
<proteinExistence type="predicted"/>
<dbReference type="Proteomes" id="UP000559256">
    <property type="component" value="Unassembled WGS sequence"/>
</dbReference>
<comment type="caution">
    <text evidence="1">The sequence shown here is derived from an EMBL/GenBank/DDBJ whole genome shotgun (WGS) entry which is preliminary data.</text>
</comment>
<reference evidence="1 2" key="1">
    <citation type="journal article" date="2020" name="ISME J.">
        <title>Uncovering the hidden diversity of litter-decomposition mechanisms in mushroom-forming fungi.</title>
        <authorList>
            <person name="Floudas D."/>
            <person name="Bentzer J."/>
            <person name="Ahren D."/>
            <person name="Johansson T."/>
            <person name="Persson P."/>
            <person name="Tunlid A."/>
        </authorList>
    </citation>
    <scope>NUCLEOTIDE SEQUENCE [LARGE SCALE GENOMIC DNA]</scope>
    <source>
        <strain evidence="1 2">CBS 291.85</strain>
    </source>
</reference>
<dbReference type="AlphaFoldDB" id="A0A8H5FST8"/>
<name>A0A8H5FST8_9AGAR</name>
<dbReference type="EMBL" id="JAACJM010000086">
    <property type="protein sequence ID" value="KAF5348385.1"/>
    <property type="molecule type" value="Genomic_DNA"/>
</dbReference>
<protein>
    <submittedName>
        <fullName evidence="1">Uncharacterized protein</fullName>
    </submittedName>
</protein>
<sequence length="574" mass="63906">MSQARTIAPIQAQAIANANDLRSSLFPAPAPPSDSEEAEMLQQKLSTILQVLDVGTSSRTFSIPEYNTPGTNTRAMVSSGSRKGLANAHKIWLSVLDTIARLLSSGEPNSRYSATVDGDTRITILLAKSGLITKGDEGSSVELFGILSDPARSFTTADVYSVGSVVEEKMIPFMTRSPGWNRWIGEIAALVGQTNWDREFGNYLKRTDKAHLSKMPKSLIEAQLSVEHIFPVIGPEFGGFWQEGEPLPTPASILRALVSEISDTHQDFVVPKRDVVPPANDAHSYRLKLGRFGRSCRTLVKTDFFEFLVGQKGAWSEENGFLRGRDARRLKHLLYNLHLQVSGIWELVAKANVVFSSGGEIRYRWVGDRALDGSDSGHPGSTVIVPADMKSIMQDVLHHPTEDDNHFSEKELEMTKRMILPEGRMLFDTALETLKSETSWPQGLTLRGFDTHLHPEIKLALYLAGTGYRETVKQTRLKLPIGSSEPVSWCTAVWLAEYQMTNGGSWYTIISYHDMDVSETWALPTVPLLNYGCLFRRKKLETMQEDLCKVSEVVTNRVMTRLQRSFAQLGLDDA</sequence>